<dbReference type="EC" id="2.7.1.40" evidence="4 13"/>
<dbReference type="Proteomes" id="UP000681967">
    <property type="component" value="Unassembled WGS sequence"/>
</dbReference>
<dbReference type="PRINTS" id="PR01050">
    <property type="entry name" value="PYRUVTKNASE"/>
</dbReference>
<dbReference type="InterPro" id="IPR015806">
    <property type="entry name" value="Pyrv_Knase_insert_dom_sf"/>
</dbReference>
<evidence type="ECO:0000256" key="2">
    <source>
        <dbReference type="ARBA" id="ARBA00004997"/>
    </source>
</evidence>
<dbReference type="SUPFAM" id="SSF51621">
    <property type="entry name" value="Phosphoenolpyruvate/pyruvate domain"/>
    <property type="match status" value="1"/>
</dbReference>
<keyword evidence="9" id="KW-0067">ATP-binding</keyword>
<evidence type="ECO:0000313" key="15">
    <source>
        <dbReference type="EMBL" id="CAF1326012.1"/>
    </source>
</evidence>
<keyword evidence="6" id="KW-0479">Metal-binding</keyword>
<comment type="caution">
    <text evidence="15">The sequence shown here is derived from an EMBL/GenBank/DDBJ whole genome shotgun (WGS) entry which is preliminary data.</text>
</comment>
<dbReference type="EMBL" id="CAJNOW010007893">
    <property type="protein sequence ID" value="CAF1525053.1"/>
    <property type="molecule type" value="Genomic_DNA"/>
</dbReference>
<dbReference type="EMBL" id="CAJNRE010011723">
    <property type="protein sequence ID" value="CAF2104437.1"/>
    <property type="molecule type" value="Genomic_DNA"/>
</dbReference>
<dbReference type="Proteomes" id="UP000663855">
    <property type="component" value="Unassembled WGS sequence"/>
</dbReference>
<evidence type="ECO:0000256" key="3">
    <source>
        <dbReference type="ARBA" id="ARBA00008663"/>
    </source>
</evidence>
<dbReference type="OrthoDB" id="108365at2759"/>
<dbReference type="AlphaFoldDB" id="A0A815FIV2"/>
<keyword evidence="7" id="KW-0547">Nucleotide-binding</keyword>
<evidence type="ECO:0000313" key="16">
    <source>
        <dbReference type="EMBL" id="CAF1525053.1"/>
    </source>
</evidence>
<evidence type="ECO:0000256" key="12">
    <source>
        <dbReference type="ARBA" id="ARBA00023317"/>
    </source>
</evidence>
<comment type="similarity">
    <text evidence="3 13">Belongs to the pyruvate kinase family.</text>
</comment>
<evidence type="ECO:0000259" key="14">
    <source>
        <dbReference type="Pfam" id="PF00224"/>
    </source>
</evidence>
<comment type="cofactor">
    <cofactor evidence="1">
        <name>K(+)</name>
        <dbReference type="ChEBI" id="CHEBI:29103"/>
    </cofactor>
</comment>
<dbReference type="InterPro" id="IPR001697">
    <property type="entry name" value="Pyr_Knase"/>
</dbReference>
<protein>
    <recommendedName>
        <fullName evidence="4 13">Pyruvate kinase</fullName>
        <ecNumber evidence="4 13">2.7.1.40</ecNumber>
    </recommendedName>
</protein>
<dbReference type="InterPro" id="IPR015813">
    <property type="entry name" value="Pyrv/PenolPyrv_kinase-like_dom"/>
</dbReference>
<keyword evidence="8 13" id="KW-0418">Kinase</keyword>
<dbReference type="GO" id="GO:0005524">
    <property type="term" value="F:ATP binding"/>
    <property type="evidence" value="ECO:0007669"/>
    <property type="project" value="UniProtKB-KW"/>
</dbReference>
<evidence type="ECO:0000256" key="6">
    <source>
        <dbReference type="ARBA" id="ARBA00022723"/>
    </source>
</evidence>
<keyword evidence="5 13" id="KW-0808">Transferase</keyword>
<keyword evidence="11 13" id="KW-0324">Glycolysis</keyword>
<dbReference type="Proteomes" id="UP000663824">
    <property type="component" value="Unassembled WGS sequence"/>
</dbReference>
<dbReference type="Proteomes" id="UP000676336">
    <property type="component" value="Unassembled WGS sequence"/>
</dbReference>
<dbReference type="SUPFAM" id="SSF50800">
    <property type="entry name" value="PK beta-barrel domain-like"/>
    <property type="match status" value="1"/>
</dbReference>
<dbReference type="InterPro" id="IPR040442">
    <property type="entry name" value="Pyrv_kinase-like_dom_sf"/>
</dbReference>
<dbReference type="Pfam" id="PF00224">
    <property type="entry name" value="PK"/>
    <property type="match status" value="1"/>
</dbReference>
<evidence type="ECO:0000256" key="9">
    <source>
        <dbReference type="ARBA" id="ARBA00022840"/>
    </source>
</evidence>
<dbReference type="GO" id="GO:0030955">
    <property type="term" value="F:potassium ion binding"/>
    <property type="evidence" value="ECO:0007669"/>
    <property type="project" value="InterPro"/>
</dbReference>
<comment type="pathway">
    <text evidence="2 13">Carbohydrate degradation; glycolysis; pyruvate from D-glyceraldehyde 3-phosphate: step 5/5.</text>
</comment>
<evidence type="ECO:0000256" key="8">
    <source>
        <dbReference type="ARBA" id="ARBA00022777"/>
    </source>
</evidence>
<dbReference type="UniPathway" id="UPA00109">
    <property type="reaction ID" value="UER00188"/>
</dbReference>
<evidence type="ECO:0000313" key="17">
    <source>
        <dbReference type="EMBL" id="CAF2104437.1"/>
    </source>
</evidence>
<dbReference type="EMBL" id="CAJOBI010001043">
    <property type="protein sequence ID" value="CAF3859993.1"/>
    <property type="molecule type" value="Genomic_DNA"/>
</dbReference>
<dbReference type="EMBL" id="CAJNOV010008533">
    <property type="protein sequence ID" value="CAF1326012.1"/>
    <property type="molecule type" value="Genomic_DNA"/>
</dbReference>
<feature type="domain" description="Pyruvate kinase barrel" evidence="14">
    <location>
        <begin position="2"/>
        <end position="334"/>
    </location>
</feature>
<dbReference type="GO" id="GO:0016301">
    <property type="term" value="F:kinase activity"/>
    <property type="evidence" value="ECO:0007669"/>
    <property type="project" value="UniProtKB-KW"/>
</dbReference>
<evidence type="ECO:0000313" key="19">
    <source>
        <dbReference type="EMBL" id="CAF4139508.1"/>
    </source>
</evidence>
<gene>
    <name evidence="19" type="ORF">BYL167_LOCUS20950</name>
    <name evidence="15" type="ORF">CJN711_LOCUS18180</name>
    <name evidence="16" type="ORF">KQP761_LOCUS15931</name>
    <name evidence="17" type="ORF">MBJ925_LOCUS22982</name>
    <name evidence="18" type="ORF">SMN809_LOCUS4489</name>
</gene>
<comment type="catalytic activity">
    <reaction evidence="13">
        <text>pyruvate + ATP = phosphoenolpyruvate + ADP + H(+)</text>
        <dbReference type="Rhea" id="RHEA:18157"/>
        <dbReference type="ChEBI" id="CHEBI:15361"/>
        <dbReference type="ChEBI" id="CHEBI:15378"/>
        <dbReference type="ChEBI" id="CHEBI:30616"/>
        <dbReference type="ChEBI" id="CHEBI:58702"/>
        <dbReference type="ChEBI" id="CHEBI:456216"/>
        <dbReference type="EC" id="2.7.1.40"/>
    </reaction>
</comment>
<evidence type="ECO:0000256" key="7">
    <source>
        <dbReference type="ARBA" id="ARBA00022741"/>
    </source>
</evidence>
<proteinExistence type="inferred from homology"/>
<dbReference type="EMBL" id="CAJOBH010009371">
    <property type="protein sequence ID" value="CAF4139508.1"/>
    <property type="molecule type" value="Genomic_DNA"/>
</dbReference>
<dbReference type="Gene3D" id="3.20.20.60">
    <property type="entry name" value="Phosphoenolpyruvate-binding domains"/>
    <property type="match status" value="1"/>
</dbReference>
<evidence type="ECO:0000313" key="18">
    <source>
        <dbReference type="EMBL" id="CAF3859993.1"/>
    </source>
</evidence>
<dbReference type="Proteomes" id="UP000663834">
    <property type="component" value="Unassembled WGS sequence"/>
</dbReference>
<reference evidence="15" key="1">
    <citation type="submission" date="2021-02" db="EMBL/GenBank/DDBJ databases">
        <authorList>
            <person name="Nowell W R."/>
        </authorList>
    </citation>
    <scope>NUCLEOTIDE SEQUENCE</scope>
</reference>
<dbReference type="InterPro" id="IPR011037">
    <property type="entry name" value="Pyrv_Knase-like_insert_dom_sf"/>
</dbReference>
<dbReference type="GO" id="GO:0000287">
    <property type="term" value="F:magnesium ion binding"/>
    <property type="evidence" value="ECO:0007669"/>
    <property type="project" value="InterPro"/>
</dbReference>
<keyword evidence="10 13" id="KW-0460">Magnesium</keyword>
<organism evidence="15 20">
    <name type="scientific">Rotaria magnacalcarata</name>
    <dbReference type="NCBI Taxonomy" id="392030"/>
    <lineage>
        <taxon>Eukaryota</taxon>
        <taxon>Metazoa</taxon>
        <taxon>Spiralia</taxon>
        <taxon>Gnathifera</taxon>
        <taxon>Rotifera</taxon>
        <taxon>Eurotatoria</taxon>
        <taxon>Bdelloidea</taxon>
        <taxon>Philodinida</taxon>
        <taxon>Philodinidae</taxon>
        <taxon>Rotaria</taxon>
    </lineage>
</organism>
<name>A0A815FIV2_9BILA</name>
<dbReference type="PANTHER" id="PTHR11817">
    <property type="entry name" value="PYRUVATE KINASE"/>
    <property type="match status" value="1"/>
</dbReference>
<evidence type="ECO:0000256" key="1">
    <source>
        <dbReference type="ARBA" id="ARBA00001958"/>
    </source>
</evidence>
<evidence type="ECO:0000256" key="5">
    <source>
        <dbReference type="ARBA" id="ARBA00022679"/>
    </source>
</evidence>
<keyword evidence="12" id="KW-0670">Pyruvate</keyword>
<evidence type="ECO:0000256" key="11">
    <source>
        <dbReference type="ARBA" id="ARBA00023152"/>
    </source>
</evidence>
<evidence type="ECO:0000313" key="20">
    <source>
        <dbReference type="Proteomes" id="UP000663855"/>
    </source>
</evidence>
<evidence type="ECO:0000256" key="4">
    <source>
        <dbReference type="ARBA" id="ARBA00012142"/>
    </source>
</evidence>
<evidence type="ECO:0000256" key="10">
    <source>
        <dbReference type="ARBA" id="ARBA00022842"/>
    </source>
</evidence>
<dbReference type="InterPro" id="IPR015793">
    <property type="entry name" value="Pyrv_Knase_brl"/>
</dbReference>
<sequence>MSTKIITTLGPASSNPKVLQYFKEHSVEIARLNGSHGIIEEHIRVAKLAVNAGLDLMLDLPGPKIRLGEIHDKSLVVKTGEKVIIEKEKQKNEKNASNKENHILILPCQFSIEKSTKINDIIYVDDGKLQFRVLKVEANRIQAEALNNGPVKTHKGVNLPYGNIDIDFLTENDHRLIENLLPIIKPKYVATSFVKNINDIHRLKNAIQDALLNIKDYYPEIIVKIEMAEAIEPSNITNIINESDMIMVARGDLALETTPVHIRVPFIQTDLVQLCQKKNKPFIIATQILESMIACPVPTRAEVSDLYRAVVIDKANYIMLSSEAAIGLYPKECVTMMHDLIHYYQHSTIESISSSKKFANETVSKRTLKTIKARKQSKTIKTESF</sequence>
<evidence type="ECO:0000256" key="13">
    <source>
        <dbReference type="RuleBase" id="RU000504"/>
    </source>
</evidence>
<accession>A0A815FIV2</accession>
<dbReference type="Gene3D" id="2.40.33.10">
    <property type="entry name" value="PK beta-barrel domain-like"/>
    <property type="match status" value="1"/>
</dbReference>
<dbReference type="GO" id="GO:0004743">
    <property type="term" value="F:pyruvate kinase activity"/>
    <property type="evidence" value="ECO:0007669"/>
    <property type="project" value="UniProtKB-EC"/>
</dbReference>